<dbReference type="Gene3D" id="3.30.70.1660">
    <property type="match status" value="1"/>
</dbReference>
<dbReference type="Gene3D" id="3.30.160.20">
    <property type="match status" value="1"/>
</dbReference>
<gene>
    <name evidence="3" type="ORF">S03H2_44198</name>
</gene>
<dbReference type="AlphaFoldDB" id="X1I1H8"/>
<reference evidence="3" key="1">
    <citation type="journal article" date="2014" name="Front. Microbiol.">
        <title>High frequency of phylogenetically diverse reductive dehalogenase-homologous genes in deep subseafloor sedimentary metagenomes.</title>
        <authorList>
            <person name="Kawai M."/>
            <person name="Futagami T."/>
            <person name="Toyoda A."/>
            <person name="Takaki Y."/>
            <person name="Nishi S."/>
            <person name="Hori S."/>
            <person name="Arai W."/>
            <person name="Tsubouchi T."/>
            <person name="Morono Y."/>
            <person name="Uchiyama I."/>
            <person name="Ito T."/>
            <person name="Fujiyama A."/>
            <person name="Inagaki F."/>
            <person name="Takami H."/>
        </authorList>
    </citation>
    <scope>NUCLEOTIDE SEQUENCE</scope>
    <source>
        <strain evidence="3">Expedition CK06-06</strain>
    </source>
</reference>
<evidence type="ECO:0000259" key="2">
    <source>
        <dbReference type="Pfam" id="PF00472"/>
    </source>
</evidence>
<dbReference type="Pfam" id="PF00472">
    <property type="entry name" value="RF-1"/>
    <property type="match status" value="1"/>
</dbReference>
<protein>
    <recommendedName>
        <fullName evidence="2">Prokaryotic-type class I peptide chain release factors domain-containing protein</fullName>
    </recommendedName>
</protein>
<dbReference type="GO" id="GO:0003747">
    <property type="term" value="F:translation release factor activity"/>
    <property type="evidence" value="ECO:0007669"/>
    <property type="project" value="InterPro"/>
</dbReference>
<dbReference type="PANTHER" id="PTHR43116">
    <property type="entry name" value="PEPTIDE CHAIN RELEASE FACTOR 2"/>
    <property type="match status" value="1"/>
</dbReference>
<dbReference type="InterPro" id="IPR000352">
    <property type="entry name" value="Pep_chain_release_fac_I"/>
</dbReference>
<dbReference type="InterPro" id="IPR045853">
    <property type="entry name" value="Pep_chain_release_fac_I_sf"/>
</dbReference>
<proteinExistence type="inferred from homology"/>
<name>X1I1H8_9ZZZZ</name>
<dbReference type="PANTHER" id="PTHR43116:SF3">
    <property type="entry name" value="CLASS I PEPTIDE CHAIN RELEASE FACTOR"/>
    <property type="match status" value="1"/>
</dbReference>
<evidence type="ECO:0000256" key="1">
    <source>
        <dbReference type="ARBA" id="ARBA00010835"/>
    </source>
</evidence>
<accession>X1I1H8</accession>
<dbReference type="SUPFAM" id="SSF75620">
    <property type="entry name" value="Release factor"/>
    <property type="match status" value="1"/>
</dbReference>
<dbReference type="EMBL" id="BARU01027621">
    <property type="protein sequence ID" value="GAH75547.1"/>
    <property type="molecule type" value="Genomic_DNA"/>
</dbReference>
<sequence length="82" mass="9855">MKVLKARLYEKELREKEEERAKKNQKKMEIAWGSQIRSYVLYPYSLVKDHRTAFETSNTQAVIDGDIDQFIEAYLRKSKTRR</sequence>
<comment type="caution">
    <text evidence="3">The sequence shown here is derived from an EMBL/GenBank/DDBJ whole genome shotgun (WGS) entry which is preliminary data.</text>
</comment>
<evidence type="ECO:0000313" key="3">
    <source>
        <dbReference type="EMBL" id="GAH75547.1"/>
    </source>
</evidence>
<organism evidence="3">
    <name type="scientific">marine sediment metagenome</name>
    <dbReference type="NCBI Taxonomy" id="412755"/>
    <lineage>
        <taxon>unclassified sequences</taxon>
        <taxon>metagenomes</taxon>
        <taxon>ecological metagenomes</taxon>
    </lineage>
</organism>
<comment type="similarity">
    <text evidence="1">Belongs to the prokaryotic/mitochondrial release factor family.</text>
</comment>
<feature type="domain" description="Prokaryotic-type class I peptide chain release factors" evidence="2">
    <location>
        <begin position="1"/>
        <end position="51"/>
    </location>
</feature>